<accession>A0ABT1GX24</accession>
<evidence type="ECO:0000256" key="1">
    <source>
        <dbReference type="ARBA" id="ARBA00004442"/>
    </source>
</evidence>
<keyword evidence="6" id="KW-0732">Signal</keyword>
<evidence type="ECO:0000256" key="2">
    <source>
        <dbReference type="ARBA" id="ARBA00009810"/>
    </source>
</evidence>
<keyword evidence="9" id="KW-0675">Receptor</keyword>
<feature type="chain" id="PRO_5046034724" evidence="6">
    <location>
        <begin position="42"/>
        <end position="906"/>
    </location>
</feature>
<evidence type="ECO:0000256" key="4">
    <source>
        <dbReference type="ARBA" id="ARBA00023237"/>
    </source>
</evidence>
<proteinExistence type="inferred from homology"/>
<keyword evidence="10" id="KW-1185">Reference proteome</keyword>
<feature type="domain" description="TonB-dependent receptor-like beta-barrel" evidence="7">
    <location>
        <begin position="309"/>
        <end position="870"/>
    </location>
</feature>
<evidence type="ECO:0000256" key="6">
    <source>
        <dbReference type="SAM" id="SignalP"/>
    </source>
</evidence>
<reference evidence="9" key="1">
    <citation type="submission" date="2022-03" db="EMBL/GenBank/DDBJ databases">
        <title>Genome Encyclopedia of Bacteria and Archaea VI: Functional Genomics of Type Strains.</title>
        <authorList>
            <person name="Whitman W."/>
        </authorList>
    </citation>
    <scope>NUCLEOTIDE SEQUENCE</scope>
    <source>
        <strain evidence="9">HSC-15S17</strain>
    </source>
</reference>
<feature type="domain" description="TonB-dependent receptor plug" evidence="8">
    <location>
        <begin position="75"/>
        <end position="177"/>
    </location>
</feature>
<keyword evidence="4" id="KW-0998">Cell outer membrane</keyword>
<dbReference type="SUPFAM" id="SSF56935">
    <property type="entry name" value="Porins"/>
    <property type="match status" value="1"/>
</dbReference>
<keyword evidence="5" id="KW-0798">TonB box</keyword>
<dbReference type="EMBL" id="JALJZU010000015">
    <property type="protein sequence ID" value="MCP2012159.1"/>
    <property type="molecule type" value="Genomic_DNA"/>
</dbReference>
<dbReference type="NCBIfam" id="TIGR01782">
    <property type="entry name" value="TonB-Xanth-Caul"/>
    <property type="match status" value="1"/>
</dbReference>
<dbReference type="InterPro" id="IPR036942">
    <property type="entry name" value="Beta-barrel_TonB_sf"/>
</dbReference>
<dbReference type="Proteomes" id="UP001162889">
    <property type="component" value="Unassembled WGS sequence"/>
</dbReference>
<dbReference type="Gene3D" id="2.40.170.20">
    <property type="entry name" value="TonB-dependent receptor, beta-barrel domain"/>
    <property type="match status" value="1"/>
</dbReference>
<dbReference type="RefSeq" id="WP_229225150.1">
    <property type="nucleotide sequence ID" value="NZ_JAHTGR010000021.1"/>
</dbReference>
<evidence type="ECO:0000259" key="8">
    <source>
        <dbReference type="Pfam" id="PF07715"/>
    </source>
</evidence>
<dbReference type="CDD" id="cd01347">
    <property type="entry name" value="ligand_gated_channel"/>
    <property type="match status" value="1"/>
</dbReference>
<protein>
    <submittedName>
        <fullName evidence="9">Iron complex outermembrane receptor protein</fullName>
    </submittedName>
</protein>
<dbReference type="PANTHER" id="PTHR40980">
    <property type="entry name" value="PLUG DOMAIN-CONTAINING PROTEIN"/>
    <property type="match status" value="1"/>
</dbReference>
<sequence length="906" mass="97806">MMNSANQRGANSAPTSVAFKLSPVAAGCALLLSAISGSSYAQDATAGQAADAPVIQTVKVSGIRRGIEDAISVKKNSESIVEAISAEDIGKLPDVSIAESLSRLPGVAAQRVAGRAQVLSIRGLAPDFSTTTLNGREQASTGDNRSVEYDQYPSELINGAVVYKTPDASLVGQGLSGTVDLQTVRPLEFPGRTMAINVRGEKNSIGKQNAGYKDKGYRLSGIYIDQFANRTLGVALGYARLDSPGQYQKWSSWGYGNDPKTGNATGLANSGNEIDAGSTKQTRDGLMAVLQWKPSRDFQSMVDTYYSKFNSDTTIRGMQFGTGNWMGDLTYANPVFASYGGTQVLQSATVGGIKPVLRNDLNTNRDKLFAFGWNNKLRMNEDWTGIADFSYSKADRQDMILETYAGASTTDSAKIVRDNQTGLPQVTTGLNYANPAVVKLSDSGGWGQDGYVKYPQVTDKLKSARFSAKRSLDGMFSNLDVGVNFTKRDKTRQSEEMLVNLKNGRAPISVPANLIQDPTSLGFAGIPGIMSYDIMGALNSVYTLTPKIHQDIYNKDWLVSEKVSTAYAKVGIDDTWGVPVKGNFGVQMIHTNQSSSAFNVDTGNLNKPKTAEEGTSYNDFLPSLNLNFDLGSEQHVRFGLGKTMARPRLDQLRASSSASVDTTKLVWAGDGGNPKLKPWRANAIDLTYEKYFDKSTYFSAATFYKKLNTYIYDQILPFDFTSYPNDGVTPKSNIGTLKQPANGTGGSIKGVELSGSIDGKVLWTGLDGFGATGSISRTKSEIAPDGPGTTGALPGLSRTVSNVQVFYEKSGYSARVTRSERSNFRGEVTGFGADRTFTDIKGAAQVDFQLGYEFKEGQYKGLSLLFQVINANDTAYQTILSNGTVKVPGEYTKYGRTMLLGLNYKM</sequence>
<dbReference type="Pfam" id="PF00593">
    <property type="entry name" value="TonB_dep_Rec_b-barrel"/>
    <property type="match status" value="1"/>
</dbReference>
<comment type="similarity">
    <text evidence="2 5">Belongs to the TonB-dependent receptor family.</text>
</comment>
<evidence type="ECO:0000259" key="7">
    <source>
        <dbReference type="Pfam" id="PF00593"/>
    </source>
</evidence>
<dbReference type="InterPro" id="IPR037066">
    <property type="entry name" value="Plug_dom_sf"/>
</dbReference>
<dbReference type="InterPro" id="IPR000531">
    <property type="entry name" value="Beta-barrel_TonB"/>
</dbReference>
<evidence type="ECO:0000313" key="9">
    <source>
        <dbReference type="EMBL" id="MCP2012159.1"/>
    </source>
</evidence>
<evidence type="ECO:0000313" key="10">
    <source>
        <dbReference type="Proteomes" id="UP001162889"/>
    </source>
</evidence>
<comment type="caution">
    <text evidence="9">The sequence shown here is derived from an EMBL/GenBank/DDBJ whole genome shotgun (WGS) entry which is preliminary data.</text>
</comment>
<name>A0ABT1GX24_9BURK</name>
<comment type="subcellular location">
    <subcellularLocation>
        <location evidence="1 5">Cell outer membrane</location>
    </subcellularLocation>
</comment>
<feature type="signal peptide" evidence="6">
    <location>
        <begin position="1"/>
        <end position="41"/>
    </location>
</feature>
<dbReference type="Gene3D" id="2.170.130.10">
    <property type="entry name" value="TonB-dependent receptor, plug domain"/>
    <property type="match status" value="1"/>
</dbReference>
<gene>
    <name evidence="9" type="ORF">L1274_005918</name>
</gene>
<dbReference type="PANTHER" id="PTHR40980:SF3">
    <property type="entry name" value="TONB-DEPENDENT RECEPTOR-LIKE BETA-BARREL DOMAIN-CONTAINING PROTEIN"/>
    <property type="match status" value="1"/>
</dbReference>
<organism evidence="9 10">
    <name type="scientific">Duganella violaceipulchra</name>
    <dbReference type="NCBI Taxonomy" id="2849652"/>
    <lineage>
        <taxon>Bacteria</taxon>
        <taxon>Pseudomonadati</taxon>
        <taxon>Pseudomonadota</taxon>
        <taxon>Betaproteobacteria</taxon>
        <taxon>Burkholderiales</taxon>
        <taxon>Oxalobacteraceae</taxon>
        <taxon>Telluria group</taxon>
        <taxon>Duganella</taxon>
    </lineage>
</organism>
<dbReference type="InterPro" id="IPR010104">
    <property type="entry name" value="TonB_rcpt_bac"/>
</dbReference>
<evidence type="ECO:0000256" key="3">
    <source>
        <dbReference type="ARBA" id="ARBA00023136"/>
    </source>
</evidence>
<dbReference type="InterPro" id="IPR012910">
    <property type="entry name" value="Plug_dom"/>
</dbReference>
<evidence type="ECO:0000256" key="5">
    <source>
        <dbReference type="RuleBase" id="RU003357"/>
    </source>
</evidence>
<dbReference type="Pfam" id="PF07715">
    <property type="entry name" value="Plug"/>
    <property type="match status" value="1"/>
</dbReference>
<keyword evidence="3 5" id="KW-0472">Membrane</keyword>